<evidence type="ECO:0008006" key="4">
    <source>
        <dbReference type="Google" id="ProtNLM"/>
    </source>
</evidence>
<feature type="signal peptide" evidence="1">
    <location>
        <begin position="1"/>
        <end position="19"/>
    </location>
</feature>
<protein>
    <recommendedName>
        <fullName evidence="4">Ricin B lectin domain-containing protein</fullName>
    </recommendedName>
</protein>
<gene>
    <name evidence="2" type="ORF">N473_20705</name>
</gene>
<dbReference type="EMBL" id="AUYC01000035">
    <property type="protein sequence ID" value="KZN61966.1"/>
    <property type="molecule type" value="Genomic_DNA"/>
</dbReference>
<proteinExistence type="predicted"/>
<dbReference type="Proteomes" id="UP000076486">
    <property type="component" value="Unassembled WGS sequence"/>
</dbReference>
<organism evidence="2 3">
    <name type="scientific">Pseudoalteromonas luteoviolacea CPMOR-1</name>
    <dbReference type="NCBI Taxonomy" id="1365248"/>
    <lineage>
        <taxon>Bacteria</taxon>
        <taxon>Pseudomonadati</taxon>
        <taxon>Pseudomonadota</taxon>
        <taxon>Gammaproteobacteria</taxon>
        <taxon>Alteromonadales</taxon>
        <taxon>Pseudoalteromonadaceae</taxon>
        <taxon>Pseudoalteromonas</taxon>
    </lineage>
</organism>
<comment type="caution">
    <text evidence="2">The sequence shown here is derived from an EMBL/GenBank/DDBJ whole genome shotgun (WGS) entry which is preliminary data.</text>
</comment>
<evidence type="ECO:0000256" key="1">
    <source>
        <dbReference type="SAM" id="SignalP"/>
    </source>
</evidence>
<keyword evidence="1" id="KW-0732">Signal</keyword>
<sequence length="115" mass="12737">MFKRFLMIGALALSLQANAGGVTNSGKISQMYVNAGWTMVHLPNLVTTVQGSKNNPDSCDNNHWYVIEPSDQNYTTMHSTLMTAQIAEKSVHFWVSGCGGQNRKYPKIASIWLNT</sequence>
<dbReference type="AlphaFoldDB" id="A0A167K174"/>
<dbReference type="RefSeq" id="WP_063368637.1">
    <property type="nucleotide sequence ID" value="NZ_AUYC01000035.1"/>
</dbReference>
<dbReference type="PATRIC" id="fig|1365248.3.peg.3210"/>
<evidence type="ECO:0000313" key="2">
    <source>
        <dbReference type="EMBL" id="KZN61966.1"/>
    </source>
</evidence>
<evidence type="ECO:0000313" key="3">
    <source>
        <dbReference type="Proteomes" id="UP000076486"/>
    </source>
</evidence>
<name>A0A167K174_9GAMM</name>
<reference evidence="2 3" key="1">
    <citation type="submission" date="2013-07" db="EMBL/GenBank/DDBJ databases">
        <title>Comparative Genomic and Metabolomic Analysis of Twelve Strains of Pseudoalteromonas luteoviolacea.</title>
        <authorList>
            <person name="Vynne N.G."/>
            <person name="Mansson M."/>
            <person name="Gram L."/>
        </authorList>
    </citation>
    <scope>NUCLEOTIDE SEQUENCE [LARGE SCALE GENOMIC DNA]</scope>
    <source>
        <strain evidence="2 3">CPMOR-1</strain>
    </source>
</reference>
<feature type="chain" id="PRO_5007889194" description="Ricin B lectin domain-containing protein" evidence="1">
    <location>
        <begin position="20"/>
        <end position="115"/>
    </location>
</feature>
<accession>A0A167K174</accession>